<dbReference type="InterPro" id="IPR036140">
    <property type="entry name" value="PFN_sf"/>
</dbReference>
<accession>D3B3P0</accession>
<dbReference type="PANTHER" id="PTHR11604:SF0">
    <property type="entry name" value="PROFILIN"/>
    <property type="match status" value="1"/>
</dbReference>
<dbReference type="PRINTS" id="PR00392">
    <property type="entry name" value="PROFILIN"/>
</dbReference>
<evidence type="ECO:0000256" key="4">
    <source>
        <dbReference type="ARBA" id="ARBA00023203"/>
    </source>
</evidence>
<dbReference type="GeneID" id="31358531"/>
<keyword evidence="4 7" id="KW-0009">Actin-binding</keyword>
<dbReference type="SUPFAM" id="SSF55770">
    <property type="entry name" value="Profilin (actin-binding protein)"/>
    <property type="match status" value="1"/>
</dbReference>
<dbReference type="GO" id="GO:0005938">
    <property type="term" value="C:cell cortex"/>
    <property type="evidence" value="ECO:0007669"/>
    <property type="project" value="TreeGrafter"/>
</dbReference>
<dbReference type="GO" id="GO:0030838">
    <property type="term" value="P:positive regulation of actin filament polymerization"/>
    <property type="evidence" value="ECO:0007669"/>
    <property type="project" value="UniProtKB-ARBA"/>
</dbReference>
<comment type="function">
    <text evidence="6">Binds to actin and affects the structure of the cytoskeleton. At high concentrations, profilin prevents the polymerization of actin, whereas it enhances it at low concentrations. By binding to PIP2, it inhibits the formation of IP3 and DG.</text>
</comment>
<keyword evidence="3" id="KW-0963">Cytoplasm</keyword>
<evidence type="ECO:0000256" key="5">
    <source>
        <dbReference type="ARBA" id="ARBA00023212"/>
    </source>
</evidence>
<reference evidence="8 9" key="1">
    <citation type="journal article" date="2011" name="Genome Res.">
        <title>Phylogeny-wide analysis of social amoeba genomes highlights ancient origins for complex intercellular communication.</title>
        <authorList>
            <person name="Heidel A.J."/>
            <person name="Lawal H.M."/>
            <person name="Felder M."/>
            <person name="Schilde C."/>
            <person name="Helps N.R."/>
            <person name="Tunggal B."/>
            <person name="Rivero F."/>
            <person name="John U."/>
            <person name="Schleicher M."/>
            <person name="Eichinger L."/>
            <person name="Platzer M."/>
            <person name="Noegel A.A."/>
            <person name="Schaap P."/>
            <person name="Gloeckner G."/>
        </authorList>
    </citation>
    <scope>NUCLEOTIDE SEQUENCE [LARGE SCALE GENOMIC DNA]</scope>
    <source>
        <strain evidence="9">ATCC 26659 / Pp 5 / PN500</strain>
    </source>
</reference>
<evidence type="ECO:0000313" key="8">
    <source>
        <dbReference type="EMBL" id="EFA83938.1"/>
    </source>
</evidence>
<proteinExistence type="inferred from homology"/>
<dbReference type="GO" id="GO:0005856">
    <property type="term" value="C:cytoskeleton"/>
    <property type="evidence" value="ECO:0007669"/>
    <property type="project" value="UniProtKB-SubCell"/>
</dbReference>
<gene>
    <name evidence="8" type="primary">proA</name>
    <name evidence="8" type="ORF">PPL_03008</name>
</gene>
<dbReference type="InParanoid" id="D3B3P0"/>
<dbReference type="InterPro" id="IPR027310">
    <property type="entry name" value="Profilin_CS"/>
</dbReference>
<dbReference type="STRING" id="670386.D3B3P0"/>
<evidence type="ECO:0000256" key="2">
    <source>
        <dbReference type="ARBA" id="ARBA00010058"/>
    </source>
</evidence>
<dbReference type="Proteomes" id="UP000001396">
    <property type="component" value="Unassembled WGS sequence"/>
</dbReference>
<dbReference type="CDD" id="cd00148">
    <property type="entry name" value="PROF"/>
    <property type="match status" value="1"/>
</dbReference>
<dbReference type="GO" id="GO:0030837">
    <property type="term" value="P:negative regulation of actin filament polymerization"/>
    <property type="evidence" value="ECO:0007669"/>
    <property type="project" value="UniProtKB-ARBA"/>
</dbReference>
<dbReference type="PANTHER" id="PTHR11604">
    <property type="entry name" value="PROFILIN"/>
    <property type="match status" value="1"/>
</dbReference>
<dbReference type="OMA" id="HHAENVQ"/>
<evidence type="ECO:0000256" key="1">
    <source>
        <dbReference type="ARBA" id="ARBA00004245"/>
    </source>
</evidence>
<evidence type="ECO:0000256" key="7">
    <source>
        <dbReference type="RuleBase" id="RU003909"/>
    </source>
</evidence>
<organism evidence="8 9">
    <name type="scientific">Heterostelium pallidum (strain ATCC 26659 / Pp 5 / PN500)</name>
    <name type="common">Cellular slime mold</name>
    <name type="synonym">Polysphondylium pallidum</name>
    <dbReference type="NCBI Taxonomy" id="670386"/>
    <lineage>
        <taxon>Eukaryota</taxon>
        <taxon>Amoebozoa</taxon>
        <taxon>Evosea</taxon>
        <taxon>Eumycetozoa</taxon>
        <taxon>Dictyostelia</taxon>
        <taxon>Acytosteliales</taxon>
        <taxon>Acytosteliaceae</taxon>
        <taxon>Heterostelium</taxon>
    </lineage>
</organism>
<sequence length="127" mass="13377">MSWQAYVDDQLIGTGQIAKAAILGGSDGSTWAIKPADFLKPGEGPALVALFKSPADVFSKGITIGGVKYMGIKGDPRSIYGKKGATGIVCVKTNQSIVVGYYNEMQQPGNAANVVEKLGDYLIDNSY</sequence>
<dbReference type="RefSeq" id="XP_020436055.1">
    <property type="nucleotide sequence ID" value="XM_020573983.1"/>
</dbReference>
<dbReference type="PROSITE" id="PS00414">
    <property type="entry name" value="PROFILIN"/>
    <property type="match status" value="1"/>
</dbReference>
<keyword evidence="9" id="KW-1185">Reference proteome</keyword>
<dbReference type="InterPro" id="IPR005455">
    <property type="entry name" value="PFN_euk"/>
</dbReference>
<comment type="similarity">
    <text evidence="2 7">Belongs to the profilin family.</text>
</comment>
<dbReference type="Gene3D" id="3.30.450.30">
    <property type="entry name" value="Dynein light chain 2a, cytoplasmic"/>
    <property type="match status" value="1"/>
</dbReference>
<protein>
    <recommendedName>
        <fullName evidence="7">Profilin</fullName>
    </recommendedName>
</protein>
<keyword evidence="5" id="KW-0206">Cytoskeleton</keyword>
<dbReference type="PRINTS" id="PR01640">
    <property type="entry name" value="PROFILINPLNT"/>
</dbReference>
<comment type="subcellular location">
    <subcellularLocation>
        <location evidence="1">Cytoplasm</location>
        <location evidence="1">Cytoskeleton</location>
    </subcellularLocation>
</comment>
<name>D3B3P0_HETP5</name>
<comment type="caution">
    <text evidence="8">The sequence shown here is derived from an EMBL/GenBank/DDBJ whole genome shotgun (WGS) entry which is preliminary data.</text>
</comment>
<dbReference type="InterPro" id="IPR048278">
    <property type="entry name" value="PFN"/>
</dbReference>
<dbReference type="FunFam" id="3.30.450.30:FF:000001">
    <property type="entry name" value="Profilin"/>
    <property type="match status" value="1"/>
</dbReference>
<dbReference type="EMBL" id="ADBJ01000010">
    <property type="protein sequence ID" value="EFA83938.1"/>
    <property type="molecule type" value="Genomic_DNA"/>
</dbReference>
<evidence type="ECO:0000256" key="6">
    <source>
        <dbReference type="ARBA" id="ARBA00025549"/>
    </source>
</evidence>
<dbReference type="FunCoup" id="D3B3P0">
    <property type="interactions" value="82"/>
</dbReference>
<dbReference type="SMART" id="SM00392">
    <property type="entry name" value="PROF"/>
    <property type="match status" value="1"/>
</dbReference>
<dbReference type="AlphaFoldDB" id="D3B3P0"/>
<dbReference type="GO" id="GO:0003785">
    <property type="term" value="F:actin monomer binding"/>
    <property type="evidence" value="ECO:0007669"/>
    <property type="project" value="TreeGrafter"/>
</dbReference>
<evidence type="ECO:0000256" key="3">
    <source>
        <dbReference type="ARBA" id="ARBA00022490"/>
    </source>
</evidence>
<dbReference type="GO" id="GO:0045010">
    <property type="term" value="P:actin nucleation"/>
    <property type="evidence" value="ECO:0007669"/>
    <property type="project" value="UniProtKB-ARBA"/>
</dbReference>
<evidence type="ECO:0000313" key="9">
    <source>
        <dbReference type="Proteomes" id="UP000001396"/>
    </source>
</evidence>
<dbReference type="Pfam" id="PF00235">
    <property type="entry name" value="Profilin"/>
    <property type="match status" value="1"/>
</dbReference>